<dbReference type="EMBL" id="UOFL01000264">
    <property type="protein sequence ID" value="VAW83120.1"/>
    <property type="molecule type" value="Genomic_DNA"/>
</dbReference>
<dbReference type="AlphaFoldDB" id="A0A3B0Z2D7"/>
<protein>
    <submittedName>
        <fullName evidence="1">Uncharacterized protein</fullName>
    </submittedName>
</protein>
<accession>A0A3B0Z2D7</accession>
<reference evidence="1" key="1">
    <citation type="submission" date="2018-06" db="EMBL/GenBank/DDBJ databases">
        <authorList>
            <person name="Zhirakovskaya E."/>
        </authorList>
    </citation>
    <scope>NUCLEOTIDE SEQUENCE</scope>
</reference>
<name>A0A3B0Z2D7_9ZZZZ</name>
<proteinExistence type="predicted"/>
<evidence type="ECO:0000313" key="1">
    <source>
        <dbReference type="EMBL" id="VAW83120.1"/>
    </source>
</evidence>
<gene>
    <name evidence="1" type="ORF">MNBD_GAMMA12-2630</name>
</gene>
<organism evidence="1">
    <name type="scientific">hydrothermal vent metagenome</name>
    <dbReference type="NCBI Taxonomy" id="652676"/>
    <lineage>
        <taxon>unclassified sequences</taxon>
        <taxon>metagenomes</taxon>
        <taxon>ecological metagenomes</taxon>
    </lineage>
</organism>
<sequence length="86" mass="10357">MKNKLPMTNEATYLLTQFARGYVPMKYRAVMQKILTHHHKDLFRAIYFQELLNDKKIHPAKRARRALGVSRSSLYRSYNLYKHLFK</sequence>